<keyword evidence="18" id="KW-1185">Reference proteome</keyword>
<dbReference type="SMART" id="SM00238">
    <property type="entry name" value="BIR"/>
    <property type="match status" value="2"/>
</dbReference>
<dbReference type="GO" id="GO:0043027">
    <property type="term" value="F:cysteine-type endopeptidase inhibitor activity involved in apoptotic process"/>
    <property type="evidence" value="ECO:0007669"/>
    <property type="project" value="TreeGrafter"/>
</dbReference>
<evidence type="ECO:0000256" key="4">
    <source>
        <dbReference type="ARBA" id="ARBA00012483"/>
    </source>
</evidence>
<dbReference type="GO" id="GO:0005634">
    <property type="term" value="C:nucleus"/>
    <property type="evidence" value="ECO:0007669"/>
    <property type="project" value="TreeGrafter"/>
</dbReference>
<feature type="domain" description="RING-type" evidence="16">
    <location>
        <begin position="259"/>
        <end position="294"/>
    </location>
</feature>
<evidence type="ECO:0000256" key="7">
    <source>
        <dbReference type="ARBA" id="ARBA00022690"/>
    </source>
</evidence>
<dbReference type="GO" id="GO:0051726">
    <property type="term" value="P:regulation of cell cycle"/>
    <property type="evidence" value="ECO:0007669"/>
    <property type="project" value="TreeGrafter"/>
</dbReference>
<comment type="similarity">
    <text evidence="3">Belongs to the IAP family.</text>
</comment>
<dbReference type="GO" id="GO:0006915">
    <property type="term" value="P:apoptotic process"/>
    <property type="evidence" value="ECO:0007669"/>
    <property type="project" value="UniProtKB-KW"/>
</dbReference>
<evidence type="ECO:0000313" key="18">
    <source>
        <dbReference type="Proteomes" id="UP000550086"/>
    </source>
</evidence>
<reference evidence="17 18" key="1">
    <citation type="submission" date="2019-09" db="EMBL/GenBank/DDBJ databases">
        <title>Bird 10,000 Genomes (B10K) Project - Family phase.</title>
        <authorList>
            <person name="Zhang G."/>
        </authorList>
    </citation>
    <scope>NUCLEOTIDE SEQUENCE [LARGE SCALE GENOMIC DNA]</scope>
    <source>
        <strain evidence="17">B10K-DU-002-59</strain>
        <tissue evidence="17">Muscle</tissue>
    </source>
</reference>
<dbReference type="OrthoDB" id="774873at2759"/>
<keyword evidence="8" id="KW-0053">Apoptosis</keyword>
<evidence type="ECO:0000256" key="6">
    <source>
        <dbReference type="ARBA" id="ARBA00022679"/>
    </source>
</evidence>
<evidence type="ECO:0000256" key="12">
    <source>
        <dbReference type="ARBA" id="ARBA00022786"/>
    </source>
</evidence>
<dbReference type="Gene3D" id="3.30.40.10">
    <property type="entry name" value="Zinc/RING finger domain, C3HC4 (zinc finger)"/>
    <property type="match status" value="1"/>
</dbReference>
<accession>A0A7L2YYA8</accession>
<keyword evidence="14" id="KW-0832">Ubl conjugation</keyword>
<evidence type="ECO:0000256" key="14">
    <source>
        <dbReference type="ARBA" id="ARBA00022843"/>
    </source>
</evidence>
<protein>
    <recommendedName>
        <fullName evidence="4">RING-type E3 ubiquitin transferase</fullName>
        <ecNumber evidence="4">2.3.2.27</ecNumber>
    </recommendedName>
</protein>
<organism evidence="17 18">
    <name type="scientific">Jacana jacana</name>
    <name type="common">Wattled jacana</name>
    <name type="synonym">Parra jacana</name>
    <dbReference type="NCBI Taxonomy" id="54508"/>
    <lineage>
        <taxon>Eukaryota</taxon>
        <taxon>Metazoa</taxon>
        <taxon>Chordata</taxon>
        <taxon>Craniata</taxon>
        <taxon>Vertebrata</taxon>
        <taxon>Euteleostomi</taxon>
        <taxon>Archelosauria</taxon>
        <taxon>Archosauria</taxon>
        <taxon>Dinosauria</taxon>
        <taxon>Saurischia</taxon>
        <taxon>Theropoda</taxon>
        <taxon>Coelurosauria</taxon>
        <taxon>Aves</taxon>
        <taxon>Neognathae</taxon>
        <taxon>Neoaves</taxon>
        <taxon>Charadriiformes</taxon>
        <taxon>Jacanidae</taxon>
        <taxon>Jacana</taxon>
    </lineage>
</organism>
<evidence type="ECO:0000256" key="15">
    <source>
        <dbReference type="PROSITE-ProRule" id="PRU00175"/>
    </source>
</evidence>
<comment type="subcellular location">
    <subcellularLocation>
        <location evidence="2">Cytoplasm</location>
    </subcellularLocation>
</comment>
<evidence type="ECO:0000256" key="11">
    <source>
        <dbReference type="ARBA" id="ARBA00022771"/>
    </source>
</evidence>
<dbReference type="InterPro" id="IPR001841">
    <property type="entry name" value="Znf_RING"/>
</dbReference>
<keyword evidence="11 15" id="KW-0863">Zinc-finger</keyword>
<keyword evidence="5" id="KW-0963">Cytoplasm</keyword>
<evidence type="ECO:0000256" key="8">
    <source>
        <dbReference type="ARBA" id="ARBA00022703"/>
    </source>
</evidence>
<dbReference type="CDD" id="cd00022">
    <property type="entry name" value="BIR"/>
    <property type="match status" value="2"/>
</dbReference>
<evidence type="ECO:0000256" key="10">
    <source>
        <dbReference type="ARBA" id="ARBA00022723"/>
    </source>
</evidence>
<keyword evidence="6" id="KW-0808">Transferase</keyword>
<dbReference type="SMART" id="SM00184">
    <property type="entry name" value="RING"/>
    <property type="match status" value="1"/>
</dbReference>
<dbReference type="SUPFAM" id="SSF57924">
    <property type="entry name" value="Inhibitor of apoptosis (IAP) repeat"/>
    <property type="match status" value="2"/>
</dbReference>
<keyword evidence="9" id="KW-0789">Thiol protease inhibitor</keyword>
<dbReference type="GO" id="GO:0043066">
    <property type="term" value="P:negative regulation of apoptotic process"/>
    <property type="evidence" value="ECO:0007669"/>
    <property type="project" value="TreeGrafter"/>
</dbReference>
<evidence type="ECO:0000256" key="9">
    <source>
        <dbReference type="ARBA" id="ARBA00022704"/>
    </source>
</evidence>
<dbReference type="InterPro" id="IPR001370">
    <property type="entry name" value="BIR_rpt"/>
</dbReference>
<proteinExistence type="inferred from homology"/>
<dbReference type="EMBL" id="VZTM01026467">
    <property type="protein sequence ID" value="NXS98669.1"/>
    <property type="molecule type" value="Genomic_DNA"/>
</dbReference>
<dbReference type="CDD" id="cd16713">
    <property type="entry name" value="RING-HC_BIRC2_3_7"/>
    <property type="match status" value="1"/>
</dbReference>
<comment type="catalytic activity">
    <reaction evidence="1">
        <text>S-ubiquitinyl-[E2 ubiquitin-conjugating enzyme]-L-cysteine + [acceptor protein]-L-lysine = [E2 ubiquitin-conjugating enzyme]-L-cysteine + N(6)-ubiquitinyl-[acceptor protein]-L-lysine.</text>
        <dbReference type="EC" id="2.3.2.27"/>
    </reaction>
</comment>
<evidence type="ECO:0000313" key="17">
    <source>
        <dbReference type="EMBL" id="NXS98669.1"/>
    </source>
</evidence>
<feature type="non-terminal residue" evidence="17">
    <location>
        <position position="1"/>
    </location>
</feature>
<dbReference type="GO" id="GO:0031398">
    <property type="term" value="P:positive regulation of protein ubiquitination"/>
    <property type="evidence" value="ECO:0007669"/>
    <property type="project" value="TreeGrafter"/>
</dbReference>
<dbReference type="FunFam" id="1.10.1170.10:FF:000002">
    <property type="entry name" value="Baculoviral IAP repeat containing 7"/>
    <property type="match status" value="1"/>
</dbReference>
<keyword evidence="13" id="KW-0862">Zinc</keyword>
<dbReference type="PANTHER" id="PTHR10044">
    <property type="entry name" value="INHIBITOR OF APOPTOSIS"/>
    <property type="match status" value="1"/>
</dbReference>
<evidence type="ECO:0000256" key="3">
    <source>
        <dbReference type="ARBA" id="ARBA00006672"/>
    </source>
</evidence>
<keyword evidence="10" id="KW-0479">Metal-binding</keyword>
<dbReference type="Proteomes" id="UP000550086">
    <property type="component" value="Unassembled WGS sequence"/>
</dbReference>
<keyword evidence="7" id="KW-0646">Protease inhibitor</keyword>
<dbReference type="FunFam" id="3.30.40.10:FF:000184">
    <property type="entry name" value="Baculoviral IAP repeat containing 2"/>
    <property type="match status" value="1"/>
</dbReference>
<evidence type="ECO:0000256" key="5">
    <source>
        <dbReference type="ARBA" id="ARBA00022490"/>
    </source>
</evidence>
<dbReference type="GO" id="GO:0005737">
    <property type="term" value="C:cytoplasm"/>
    <property type="evidence" value="ECO:0007669"/>
    <property type="project" value="UniProtKB-SubCell"/>
</dbReference>
<dbReference type="Pfam" id="PF13920">
    <property type="entry name" value="zf-C3HC4_3"/>
    <property type="match status" value="1"/>
</dbReference>
<evidence type="ECO:0000256" key="13">
    <source>
        <dbReference type="ARBA" id="ARBA00022833"/>
    </source>
</evidence>
<dbReference type="GO" id="GO:0061630">
    <property type="term" value="F:ubiquitin protein ligase activity"/>
    <property type="evidence" value="ECO:0007669"/>
    <property type="project" value="UniProtKB-EC"/>
</dbReference>
<dbReference type="InterPro" id="IPR013083">
    <property type="entry name" value="Znf_RING/FYVE/PHD"/>
</dbReference>
<dbReference type="EC" id="2.3.2.27" evidence="4"/>
<evidence type="ECO:0000259" key="16">
    <source>
        <dbReference type="PROSITE" id="PS50089"/>
    </source>
</evidence>
<keyword evidence="12" id="KW-0833">Ubl conjugation pathway</keyword>
<name>A0A7L2YYA8_JACJC</name>
<evidence type="ECO:0000256" key="2">
    <source>
        <dbReference type="ARBA" id="ARBA00004496"/>
    </source>
</evidence>
<dbReference type="Gene3D" id="1.10.1170.10">
    <property type="entry name" value="Inhibitor Of Apoptosis Protein (2mihbC-IAP-1), Chain A"/>
    <property type="match status" value="2"/>
</dbReference>
<dbReference type="GO" id="GO:0004869">
    <property type="term" value="F:cysteine-type endopeptidase inhibitor activity"/>
    <property type="evidence" value="ECO:0007669"/>
    <property type="project" value="UniProtKB-KW"/>
</dbReference>
<dbReference type="PROSITE" id="PS50143">
    <property type="entry name" value="BIR_REPEAT_2"/>
    <property type="match status" value="2"/>
</dbReference>
<dbReference type="Pfam" id="PF00653">
    <property type="entry name" value="BIR"/>
    <property type="match status" value="2"/>
</dbReference>
<dbReference type="FunFam" id="1.10.1170.10:FF:000003">
    <property type="entry name" value="E3 ubiquitin-protein ligase XIAP"/>
    <property type="match status" value="1"/>
</dbReference>
<dbReference type="AlphaFoldDB" id="A0A7L2YYA8"/>
<sequence>MGDVTAAEETERRASYSQLFESSMRNEARRLRTFQQWPGTSSVSARDLVRAGFFFVGPRDEAQWFCCGGILKDWGPGDWPALGHMKLFPSCKFICGEDVGSQGILLLWEIFNTVDGQFLCLLQGTDREEAALPNEPEYPEMVMEEMRLSVFQNWPQCVGLNPEQVTRAGFFYTGEDDVVKCFYCAGRVRNWSSRDDPWWEHAKWYPGCAFLLQSKGREYIRSVQDLGFFLFLYFFLPGEDESRIRAEEELQRLQEERLCKLCMDGDVSVVFIPCGHLVACRECAINLSCCPICRALIQGSVRTFM</sequence>
<dbReference type="PROSITE" id="PS50089">
    <property type="entry name" value="ZF_RING_2"/>
    <property type="match status" value="1"/>
</dbReference>
<dbReference type="PANTHER" id="PTHR10044:SF163">
    <property type="entry name" value="BACULOVIRAL IAP REPEAT-CONTAINING PROTEIN 7"/>
    <property type="match status" value="1"/>
</dbReference>
<dbReference type="InterPro" id="IPR050784">
    <property type="entry name" value="IAP"/>
</dbReference>
<dbReference type="GO" id="GO:0008270">
    <property type="term" value="F:zinc ion binding"/>
    <property type="evidence" value="ECO:0007669"/>
    <property type="project" value="UniProtKB-KW"/>
</dbReference>
<comment type="caution">
    <text evidence="17">The sequence shown here is derived from an EMBL/GenBank/DDBJ whole genome shotgun (WGS) entry which is preliminary data.</text>
</comment>
<evidence type="ECO:0000256" key="1">
    <source>
        <dbReference type="ARBA" id="ARBA00000900"/>
    </source>
</evidence>
<feature type="non-terminal residue" evidence="17">
    <location>
        <position position="305"/>
    </location>
</feature>
<gene>
    <name evidence="17" type="primary">Birc7b</name>
    <name evidence="17" type="ORF">JACJAC_R10110</name>
</gene>
<dbReference type="PROSITE" id="PS01282">
    <property type="entry name" value="BIR_REPEAT_1"/>
    <property type="match status" value="1"/>
</dbReference>